<feature type="compositionally biased region" description="Low complexity" evidence="1">
    <location>
        <begin position="9"/>
        <end position="24"/>
    </location>
</feature>
<dbReference type="EMBL" id="BPLR01001585">
    <property type="protein sequence ID" value="GIZ03298.1"/>
    <property type="molecule type" value="Genomic_DNA"/>
</dbReference>
<organism evidence="3 4">
    <name type="scientific">Caerostris extrusa</name>
    <name type="common">Bark spider</name>
    <name type="synonym">Caerostris bankana</name>
    <dbReference type="NCBI Taxonomy" id="172846"/>
    <lineage>
        <taxon>Eukaryota</taxon>
        <taxon>Metazoa</taxon>
        <taxon>Ecdysozoa</taxon>
        <taxon>Arthropoda</taxon>
        <taxon>Chelicerata</taxon>
        <taxon>Arachnida</taxon>
        <taxon>Araneae</taxon>
        <taxon>Araneomorphae</taxon>
        <taxon>Entelegynae</taxon>
        <taxon>Araneoidea</taxon>
        <taxon>Araneidae</taxon>
        <taxon>Caerostris</taxon>
    </lineage>
</organism>
<keyword evidence="4" id="KW-1185">Reference proteome</keyword>
<evidence type="ECO:0000256" key="2">
    <source>
        <dbReference type="SAM" id="Phobius"/>
    </source>
</evidence>
<comment type="caution">
    <text evidence="3">The sequence shown here is derived from an EMBL/GenBank/DDBJ whole genome shotgun (WGS) entry which is preliminary data.</text>
</comment>
<evidence type="ECO:0000313" key="3">
    <source>
        <dbReference type="EMBL" id="GIZ03298.1"/>
    </source>
</evidence>
<evidence type="ECO:0000313" key="4">
    <source>
        <dbReference type="Proteomes" id="UP001054945"/>
    </source>
</evidence>
<keyword evidence="2" id="KW-0472">Membrane</keyword>
<protein>
    <submittedName>
        <fullName evidence="3">Uncharacterized protein</fullName>
    </submittedName>
</protein>
<reference evidence="3 4" key="1">
    <citation type="submission" date="2021-06" db="EMBL/GenBank/DDBJ databases">
        <title>Caerostris extrusa draft genome.</title>
        <authorList>
            <person name="Kono N."/>
            <person name="Arakawa K."/>
        </authorList>
    </citation>
    <scope>NUCLEOTIDE SEQUENCE [LARGE SCALE GENOMIC DNA]</scope>
</reference>
<feature type="region of interest" description="Disordered" evidence="1">
    <location>
        <begin position="1"/>
        <end position="64"/>
    </location>
</feature>
<proteinExistence type="predicted"/>
<accession>A0AAV4Y7G3</accession>
<gene>
    <name evidence="3" type="ORF">CEXT_408661</name>
</gene>
<sequence>MHLCSTNIPSPSSDASSPSWWPLSSDPPSPSSSCTPCKPKAGTGARPPPHHPRAPRLDRRRTSVDGGRGEHVLLFLFLVFFRIVFLASLLITARPVLAVLLRVGVAKGMSSGNRCAAN</sequence>
<dbReference type="AlphaFoldDB" id="A0AAV4Y7G3"/>
<feature type="transmembrane region" description="Helical" evidence="2">
    <location>
        <begin position="72"/>
        <end position="92"/>
    </location>
</feature>
<name>A0AAV4Y7G3_CAEEX</name>
<dbReference type="Proteomes" id="UP001054945">
    <property type="component" value="Unassembled WGS sequence"/>
</dbReference>
<feature type="compositionally biased region" description="Basic and acidic residues" evidence="1">
    <location>
        <begin position="55"/>
        <end position="64"/>
    </location>
</feature>
<keyword evidence="2" id="KW-0812">Transmembrane</keyword>
<evidence type="ECO:0000256" key="1">
    <source>
        <dbReference type="SAM" id="MobiDB-lite"/>
    </source>
</evidence>
<keyword evidence="2" id="KW-1133">Transmembrane helix</keyword>